<keyword evidence="7" id="KW-0812">Transmembrane</keyword>
<dbReference type="GO" id="GO:0015031">
    <property type="term" value="P:protein transport"/>
    <property type="evidence" value="ECO:0007669"/>
    <property type="project" value="InterPro"/>
</dbReference>
<proteinExistence type="inferred from homology"/>
<comment type="subunit">
    <text evidence="5">Interacts with CHMP1A, CHMP1B, VPS4A and VTA1. Interacts with SPAST, STAMBP, and USP8. May interact with VPS37B. May associate with the ESCRT-I complex. Interacts with MITD1, in competition with VSP4. Interacts with SPART (via MIT domain); leading to the recruitment of SPART to midbodies. Interacts with SPAST.</text>
</comment>
<evidence type="ECO:0000313" key="10">
    <source>
        <dbReference type="Proteomes" id="UP000663829"/>
    </source>
</evidence>
<evidence type="ECO:0000256" key="4">
    <source>
        <dbReference type="ARBA" id="ARBA00046124"/>
    </source>
</evidence>
<feature type="region of interest" description="Disordered" evidence="6">
    <location>
        <begin position="205"/>
        <end position="290"/>
    </location>
</feature>
<dbReference type="OrthoDB" id="29853at2759"/>
<evidence type="ECO:0000256" key="1">
    <source>
        <dbReference type="ARBA" id="ARBA00005536"/>
    </source>
</evidence>
<evidence type="ECO:0000256" key="5">
    <source>
        <dbReference type="ARBA" id="ARBA00046920"/>
    </source>
</evidence>
<evidence type="ECO:0000313" key="9">
    <source>
        <dbReference type="EMBL" id="CAF3709442.1"/>
    </source>
</evidence>
<dbReference type="InterPro" id="IPR005061">
    <property type="entry name" value="Ist1"/>
</dbReference>
<accession>A0A814BLT1</accession>
<feature type="compositionally biased region" description="Basic and acidic residues" evidence="6">
    <location>
        <begin position="386"/>
        <end position="398"/>
    </location>
</feature>
<dbReference type="PANTHER" id="PTHR12161">
    <property type="entry name" value="IST1 FAMILY MEMBER"/>
    <property type="match status" value="1"/>
</dbReference>
<feature type="compositionally biased region" description="Pro residues" evidence="6">
    <location>
        <begin position="324"/>
        <end position="336"/>
    </location>
</feature>
<protein>
    <recommendedName>
        <fullName evidence="2">IST1 homolog</fullName>
    </recommendedName>
    <alternativeName>
        <fullName evidence="3">Charged multivesicular body protein 8</fullName>
    </alternativeName>
</protein>
<keyword evidence="7" id="KW-0472">Membrane</keyword>
<sequence>MQVARSRLDVREKKKTEQVAKERAGVAEFVRINKIPRARIGKFLILIVLELVIVNIVRLLATEHIVREDYKIEAMEKVDAYIDILLMRISLIKDRPKNGQIDPAVEKPLANILWASPFLQQDIPELGQITAIFKRHFTPEYVSMCEMNKIELVDVDLVRCLSCDLIPKLLIEKYLIEITRSNNVAFEPDPAVMAQDEFWAIGQRYVQHPPPPPEERKQPPPSSGGSSNSGGSGGGNGITGGLAFPDIPQSTPSAPQAHTTTALNNNLNEDKPNYFLEKNNPNSKYTNDESLVEDNLTIYLEDKRVHHPQPPPPSAQYPNINFAQPPPSTNPSPAYPPSNMMPRIGFNLNDQKHNDVPGVNDFPQVPSNDQSNTAASGQSDDTGFDDLARRFEELKKRK</sequence>
<feature type="compositionally biased region" description="Gly residues" evidence="6">
    <location>
        <begin position="227"/>
        <end position="240"/>
    </location>
</feature>
<dbReference type="EMBL" id="CAJOBC010001988">
    <property type="protein sequence ID" value="CAF3709442.1"/>
    <property type="molecule type" value="Genomic_DNA"/>
</dbReference>
<evidence type="ECO:0000313" key="8">
    <source>
        <dbReference type="EMBL" id="CAF0931562.1"/>
    </source>
</evidence>
<feature type="compositionally biased region" description="Polar residues" evidence="6">
    <location>
        <begin position="279"/>
        <end position="289"/>
    </location>
</feature>
<gene>
    <name evidence="8" type="ORF">GPM918_LOCUS10211</name>
    <name evidence="9" type="ORF">SRO942_LOCUS10212</name>
</gene>
<evidence type="ECO:0000256" key="6">
    <source>
        <dbReference type="SAM" id="MobiDB-lite"/>
    </source>
</evidence>
<dbReference type="EMBL" id="CAJNOQ010001988">
    <property type="protein sequence ID" value="CAF0931562.1"/>
    <property type="molecule type" value="Genomic_DNA"/>
</dbReference>
<dbReference type="Proteomes" id="UP000681722">
    <property type="component" value="Unassembled WGS sequence"/>
</dbReference>
<keyword evidence="7" id="KW-1133">Transmembrane helix</keyword>
<dbReference type="AlphaFoldDB" id="A0A814BLT1"/>
<feature type="compositionally biased region" description="Polar residues" evidence="6">
    <location>
        <begin position="365"/>
        <end position="381"/>
    </location>
</feature>
<name>A0A814BLT1_9BILA</name>
<feature type="compositionally biased region" description="Polar residues" evidence="6">
    <location>
        <begin position="248"/>
        <end position="262"/>
    </location>
</feature>
<keyword evidence="10" id="KW-1185">Reference proteome</keyword>
<dbReference type="PANTHER" id="PTHR12161:SF5">
    <property type="entry name" value="IST1 HOMOLOG"/>
    <property type="match status" value="1"/>
</dbReference>
<feature type="transmembrane region" description="Helical" evidence="7">
    <location>
        <begin position="43"/>
        <end position="61"/>
    </location>
</feature>
<comment type="similarity">
    <text evidence="1">Belongs to the IST1 family.</text>
</comment>
<organism evidence="8 10">
    <name type="scientific">Didymodactylos carnosus</name>
    <dbReference type="NCBI Taxonomy" id="1234261"/>
    <lineage>
        <taxon>Eukaryota</taxon>
        <taxon>Metazoa</taxon>
        <taxon>Spiralia</taxon>
        <taxon>Gnathifera</taxon>
        <taxon>Rotifera</taxon>
        <taxon>Eurotatoria</taxon>
        <taxon>Bdelloidea</taxon>
        <taxon>Philodinida</taxon>
        <taxon>Philodinidae</taxon>
        <taxon>Didymodactylos</taxon>
    </lineage>
</organism>
<evidence type="ECO:0000256" key="3">
    <source>
        <dbReference type="ARBA" id="ARBA00032374"/>
    </source>
</evidence>
<comment type="caution">
    <text evidence="8">The sequence shown here is derived from an EMBL/GenBank/DDBJ whole genome shotgun (WGS) entry which is preliminary data.</text>
</comment>
<evidence type="ECO:0000256" key="2">
    <source>
        <dbReference type="ARBA" id="ARBA00014513"/>
    </source>
</evidence>
<dbReference type="Gene3D" id="1.20.1260.60">
    <property type="entry name" value="Vacuolar protein sorting-associated protein Ist1"/>
    <property type="match status" value="1"/>
</dbReference>
<comment type="function">
    <text evidence="4">ESCRT-III-like protein involved in cytokinesis, nuclear envelope reassembly and endosomal tubulation. Is required for efficient abscission during cytokinesis. Involved in recruiting VPS4A and/or VPS4B to the midbody of dividing cells. During late anaphase, involved in nuclear envelope reassembly and mitotic spindle disassembly together with the ESCRT-III complex: IST1 acts by mediating the recruitment of SPAST to the nuclear membrane, leading to microtubule severing. Recruited to the reforming nuclear envelope (NE) during anaphase by LEMD2. Regulates early endosomal tubulation together with the ESCRT-III complex by mediating the recruitment of SPAST.</text>
</comment>
<feature type="region of interest" description="Disordered" evidence="6">
    <location>
        <begin position="304"/>
        <end position="398"/>
    </location>
</feature>
<dbReference type="Proteomes" id="UP000663829">
    <property type="component" value="Unassembled WGS sequence"/>
</dbReference>
<dbReference type="Pfam" id="PF03398">
    <property type="entry name" value="Ist1"/>
    <property type="match status" value="1"/>
</dbReference>
<dbReference type="InterPro" id="IPR042277">
    <property type="entry name" value="IST1-like"/>
</dbReference>
<evidence type="ECO:0000256" key="7">
    <source>
        <dbReference type="SAM" id="Phobius"/>
    </source>
</evidence>
<reference evidence="8" key="1">
    <citation type="submission" date="2021-02" db="EMBL/GenBank/DDBJ databases">
        <authorList>
            <person name="Nowell W R."/>
        </authorList>
    </citation>
    <scope>NUCLEOTIDE SEQUENCE</scope>
</reference>